<evidence type="ECO:0000313" key="4">
    <source>
        <dbReference type="Proteomes" id="UP000807469"/>
    </source>
</evidence>
<protein>
    <recommendedName>
        <fullName evidence="2">HMG domain-containing protein</fullName>
    </recommendedName>
</protein>
<dbReference type="Pfam" id="PF18717">
    <property type="entry name" value="CxC4"/>
    <property type="match status" value="1"/>
</dbReference>
<comment type="caution">
    <text evidence="3">The sequence shown here is derived from an EMBL/GenBank/DDBJ whole genome shotgun (WGS) entry which is preliminary data.</text>
</comment>
<dbReference type="OrthoDB" id="5598737at2759"/>
<dbReference type="PANTHER" id="PTHR34305:SF1">
    <property type="entry name" value="SWIM-TYPE DOMAIN-CONTAINING PROTEIN"/>
    <property type="match status" value="1"/>
</dbReference>
<keyword evidence="4" id="KW-1185">Reference proteome</keyword>
<dbReference type="InterPro" id="IPR040648">
    <property type="entry name" value="HMGXB3_CxC4"/>
</dbReference>
<accession>A0A9P5YLW4</accession>
<dbReference type="PANTHER" id="PTHR34305">
    <property type="entry name" value="EXPRESSED PROTEIN"/>
    <property type="match status" value="1"/>
</dbReference>
<name>A0A9P5YLW4_9AGAR</name>
<dbReference type="EMBL" id="MU155636">
    <property type="protein sequence ID" value="KAF9471709.1"/>
    <property type="molecule type" value="Genomic_DNA"/>
</dbReference>
<proteinExistence type="predicted"/>
<gene>
    <name evidence="3" type="ORF">BDN70DRAFT_779241</name>
</gene>
<evidence type="ECO:0000256" key="1">
    <source>
        <dbReference type="SAM" id="MobiDB-lite"/>
    </source>
</evidence>
<sequence>LQAKFSFFIEAVSSDQCAFLQLTPEVFVANDWNMGKDEATYQWVHIHSIRHGTGYKIGCQCTRGRKNSDCFHIRYLLELQSTKFPPIPDLADDPYRTFLCAQFETAQDGIFDTIFSVPPPRAEYATTIKQRAIVEHHGDDNGKGTWKCSKDLTATSCPHIVQARHSLQQHIQCNLDAHDDDAGTGSLEYQASLLVRRPATTNESVSYELLPPPKWARIRTDPAFYEPPFFDIHNAAAIIRLDETASCCCTSPRTMYNPFQPILTRDCMIYGLDGAVKAMIEVQNCPNCSHRLIGPDCRSIGLFNWNNRTLLTHDLLDDYTSQYTTSETPFIAWTTVISRRYEARSLDFSFISDRLFRAIWFSYIQLVQLDNDMCCTVCGPNPEAVIFDGVTLAFNRKHLLTMLTPPTALHHDSVRKDLVVQVPNLQCIPHAKLRSDIRTVLKGPQLLLPQQADNNIDGDSEGETDSACSGRDDLASTTLPLTKRRRKANAMEARIKMIPGVILQLSAVNSDLANLFDRCYGPAAIMLKHKASPVYKQLFMQIAAEETCLQLTNGEALESLRSFCAATLNQEAPNLTLIDDLASRLTLIPALYDAIRYELKNGGIQSDMLGTCRWIYLRGATAMKLLIKYPTPPVEIDVTGFDKADRWQETGSCYGMPKIRHCPEYPHLKHENARDSGGKEKKGEGCQKFYSKYGQSRLTGGIMCVWCSHSVCYGFHCIPSAEGQNDVFSAVYTRWKTAPKVIVYDFACALKPYCMTREPDFFSKTLFAIDAFHAMGHTKCGQAAFLNTYCDANPELLYINSSAAECGNGGILRIRKPVAYMSQERAIIFTKTFVSIWNRHRLRKMER</sequence>
<dbReference type="Proteomes" id="UP000807469">
    <property type="component" value="Unassembled WGS sequence"/>
</dbReference>
<reference evidence="3" key="1">
    <citation type="submission" date="2020-11" db="EMBL/GenBank/DDBJ databases">
        <authorList>
            <consortium name="DOE Joint Genome Institute"/>
            <person name="Ahrendt S."/>
            <person name="Riley R."/>
            <person name="Andreopoulos W."/>
            <person name="Labutti K."/>
            <person name="Pangilinan J."/>
            <person name="Ruiz-Duenas F.J."/>
            <person name="Barrasa J.M."/>
            <person name="Sanchez-Garcia M."/>
            <person name="Camarero S."/>
            <person name="Miyauchi S."/>
            <person name="Serrano A."/>
            <person name="Linde D."/>
            <person name="Babiker R."/>
            <person name="Drula E."/>
            <person name="Ayuso-Fernandez I."/>
            <person name="Pacheco R."/>
            <person name="Padilla G."/>
            <person name="Ferreira P."/>
            <person name="Barriuso J."/>
            <person name="Kellner H."/>
            <person name="Castanera R."/>
            <person name="Alfaro M."/>
            <person name="Ramirez L."/>
            <person name="Pisabarro A.G."/>
            <person name="Kuo A."/>
            <person name="Tritt A."/>
            <person name="Lipzen A."/>
            <person name="He G."/>
            <person name="Yan M."/>
            <person name="Ng V."/>
            <person name="Cullen D."/>
            <person name="Martin F."/>
            <person name="Rosso M.-N."/>
            <person name="Henrissat B."/>
            <person name="Hibbett D."/>
            <person name="Martinez A.T."/>
            <person name="Grigoriev I.V."/>
        </authorList>
    </citation>
    <scope>NUCLEOTIDE SEQUENCE</scope>
    <source>
        <strain evidence="3">CIRM-BRFM 674</strain>
    </source>
</reference>
<feature type="non-terminal residue" evidence="3">
    <location>
        <position position="1"/>
    </location>
</feature>
<feature type="domain" description="HMG" evidence="2">
    <location>
        <begin position="239"/>
        <end position="363"/>
    </location>
</feature>
<evidence type="ECO:0000313" key="3">
    <source>
        <dbReference type="EMBL" id="KAF9471709.1"/>
    </source>
</evidence>
<evidence type="ECO:0000259" key="2">
    <source>
        <dbReference type="Pfam" id="PF18717"/>
    </source>
</evidence>
<feature type="region of interest" description="Disordered" evidence="1">
    <location>
        <begin position="451"/>
        <end position="474"/>
    </location>
</feature>
<organism evidence="3 4">
    <name type="scientific">Pholiota conissans</name>
    <dbReference type="NCBI Taxonomy" id="109636"/>
    <lineage>
        <taxon>Eukaryota</taxon>
        <taxon>Fungi</taxon>
        <taxon>Dikarya</taxon>
        <taxon>Basidiomycota</taxon>
        <taxon>Agaricomycotina</taxon>
        <taxon>Agaricomycetes</taxon>
        <taxon>Agaricomycetidae</taxon>
        <taxon>Agaricales</taxon>
        <taxon>Agaricineae</taxon>
        <taxon>Strophariaceae</taxon>
        <taxon>Pholiota</taxon>
    </lineage>
</organism>
<dbReference type="AlphaFoldDB" id="A0A9P5YLW4"/>
<feature type="non-terminal residue" evidence="3">
    <location>
        <position position="847"/>
    </location>
</feature>